<comment type="caution">
    <text evidence="2">The sequence shown here is derived from an EMBL/GenBank/DDBJ whole genome shotgun (WGS) entry which is preliminary data.</text>
</comment>
<dbReference type="Proteomes" id="UP000248090">
    <property type="component" value="Unassembled WGS sequence"/>
</dbReference>
<name>A0ABX5M0E9_9GAMM</name>
<sequence length="72" mass="7456">MAEDDAPGILLSSWTCADAGSDIGQGSQQGGPDQIMGGRSREAGSVTSKGSRSVARQPDCVAKNFGMFFWAC</sequence>
<evidence type="ECO:0000256" key="1">
    <source>
        <dbReference type="SAM" id="MobiDB-lite"/>
    </source>
</evidence>
<reference evidence="2 3" key="1">
    <citation type="submission" date="2015-03" db="EMBL/GenBank/DDBJ databases">
        <authorList>
            <person name="Krishnan R."/>
            <person name="Midha S."/>
            <person name="Patil P.B."/>
            <person name="Rameshkumar N."/>
        </authorList>
    </citation>
    <scope>NUCLEOTIDE SEQUENCE [LARGE SCALE GENOMIC DNA]</scope>
    <source>
        <strain evidence="2 3">L1E11</strain>
    </source>
</reference>
<keyword evidence="3" id="KW-1185">Reference proteome</keyword>
<proteinExistence type="predicted"/>
<dbReference type="EMBL" id="LAPT01000021">
    <property type="protein sequence ID" value="PXF32334.1"/>
    <property type="molecule type" value="Genomic_DNA"/>
</dbReference>
<feature type="region of interest" description="Disordered" evidence="1">
    <location>
        <begin position="20"/>
        <end position="55"/>
    </location>
</feature>
<accession>A0ABX5M0E9</accession>
<gene>
    <name evidence="2" type="ORF">WH50_05375</name>
</gene>
<protein>
    <submittedName>
        <fullName evidence="2">Uncharacterized protein</fullName>
    </submittedName>
</protein>
<evidence type="ECO:0000313" key="3">
    <source>
        <dbReference type="Proteomes" id="UP000248090"/>
    </source>
</evidence>
<organism evidence="2 3">
    <name type="scientific">Pokkaliibacter plantistimulans</name>
    <dbReference type="NCBI Taxonomy" id="1635171"/>
    <lineage>
        <taxon>Bacteria</taxon>
        <taxon>Pseudomonadati</taxon>
        <taxon>Pseudomonadota</taxon>
        <taxon>Gammaproteobacteria</taxon>
        <taxon>Oceanospirillales</taxon>
        <taxon>Balneatrichaceae</taxon>
        <taxon>Pokkaliibacter</taxon>
    </lineage>
</organism>
<feature type="compositionally biased region" description="Low complexity" evidence="1">
    <location>
        <begin position="20"/>
        <end position="35"/>
    </location>
</feature>
<evidence type="ECO:0000313" key="2">
    <source>
        <dbReference type="EMBL" id="PXF32334.1"/>
    </source>
</evidence>